<sequence>MEAKQWAVQVYITEEGNDTSARAVLSTRDKTHITGVGHARRNPADQPVPEIGDELAVARALTDLANRLLAVSSEDIAQFTGPTSW</sequence>
<proteinExistence type="predicted"/>
<dbReference type="EMBL" id="FOQY01000013">
    <property type="protein sequence ID" value="SFJ88037.1"/>
    <property type="molecule type" value="Genomic_DNA"/>
</dbReference>
<reference evidence="2" key="1">
    <citation type="submission" date="2016-10" db="EMBL/GenBank/DDBJ databases">
        <authorList>
            <person name="Varghese N."/>
            <person name="Submissions S."/>
        </authorList>
    </citation>
    <scope>NUCLEOTIDE SEQUENCE [LARGE SCALE GENOMIC DNA]</scope>
    <source>
        <strain evidence="2">CGMCC 4.2126</strain>
    </source>
</reference>
<evidence type="ECO:0000313" key="1">
    <source>
        <dbReference type="EMBL" id="SFJ88037.1"/>
    </source>
</evidence>
<dbReference type="GeneID" id="96299869"/>
<dbReference type="Pfam" id="PF08962">
    <property type="entry name" value="Rv2632c-like"/>
    <property type="match status" value="1"/>
</dbReference>
<keyword evidence="2" id="KW-1185">Reference proteome</keyword>
<dbReference type="AlphaFoldDB" id="A0A1I3V1I7"/>
<dbReference type="SUPFAM" id="SSF143212">
    <property type="entry name" value="Rv2632c-like"/>
    <property type="match status" value="1"/>
</dbReference>
<dbReference type="InterPro" id="IPR038070">
    <property type="entry name" value="Rv2632c-like_sf"/>
</dbReference>
<protein>
    <recommendedName>
        <fullName evidence="3">DUF1876 domain-containing protein</fullName>
    </recommendedName>
</protein>
<evidence type="ECO:0008006" key="3">
    <source>
        <dbReference type="Google" id="ProtNLM"/>
    </source>
</evidence>
<name>A0A1I3V1I7_9ACTN</name>
<gene>
    <name evidence="1" type="ORF">SAMN05216275_113148</name>
</gene>
<accession>A0A1I3V1I7</accession>
<dbReference type="Proteomes" id="UP000199111">
    <property type="component" value="Unassembled WGS sequence"/>
</dbReference>
<dbReference type="InterPro" id="IPR015057">
    <property type="entry name" value="Rv2632c-like"/>
</dbReference>
<dbReference type="Gene3D" id="3.30.160.240">
    <property type="entry name" value="Rv1738"/>
    <property type="match status" value="1"/>
</dbReference>
<dbReference type="RefSeq" id="WP_093888621.1">
    <property type="nucleotide sequence ID" value="NZ_FOQY01000013.1"/>
</dbReference>
<evidence type="ECO:0000313" key="2">
    <source>
        <dbReference type="Proteomes" id="UP000199111"/>
    </source>
</evidence>
<organism evidence="1 2">
    <name type="scientific">Streptosporangium canum</name>
    <dbReference type="NCBI Taxonomy" id="324952"/>
    <lineage>
        <taxon>Bacteria</taxon>
        <taxon>Bacillati</taxon>
        <taxon>Actinomycetota</taxon>
        <taxon>Actinomycetes</taxon>
        <taxon>Streptosporangiales</taxon>
        <taxon>Streptosporangiaceae</taxon>
        <taxon>Streptosporangium</taxon>
    </lineage>
</organism>